<keyword evidence="2" id="KW-0645">Protease</keyword>
<dbReference type="AlphaFoldDB" id="A0A0L7K3C3"/>
<dbReference type="EMBL" id="JTDY01012237">
    <property type="protein sequence ID" value="KOB52310.1"/>
    <property type="molecule type" value="Genomic_DNA"/>
</dbReference>
<dbReference type="PANTHER" id="PTHR45777">
    <property type="entry name" value="METHIONINE AMINOPEPTIDASE 2"/>
    <property type="match status" value="1"/>
</dbReference>
<dbReference type="InterPro" id="IPR050247">
    <property type="entry name" value="Met_Aminopeptidase_Type2"/>
</dbReference>
<dbReference type="GO" id="GO:0006508">
    <property type="term" value="P:proteolysis"/>
    <property type="evidence" value="ECO:0007669"/>
    <property type="project" value="UniProtKB-KW"/>
</dbReference>
<dbReference type="SUPFAM" id="SSF46785">
    <property type="entry name" value="Winged helix' DNA-binding domain"/>
    <property type="match status" value="1"/>
</dbReference>
<name>A0A0L7K3C3_OPEBR</name>
<keyword evidence="5" id="KW-1185">Reference proteome</keyword>
<gene>
    <name evidence="4" type="ORF">OBRU01_26127</name>
</gene>
<proteinExistence type="predicted"/>
<dbReference type="GO" id="GO:0005737">
    <property type="term" value="C:cytoplasm"/>
    <property type="evidence" value="ECO:0007669"/>
    <property type="project" value="TreeGrafter"/>
</dbReference>
<comment type="caution">
    <text evidence="4">The sequence shown here is derived from an EMBL/GenBank/DDBJ whole genome shotgun (WGS) entry which is preliminary data.</text>
</comment>
<evidence type="ECO:0000256" key="3">
    <source>
        <dbReference type="ARBA" id="ARBA00022801"/>
    </source>
</evidence>
<keyword evidence="3" id="KW-0378">Hydrolase</keyword>
<evidence type="ECO:0000256" key="2">
    <source>
        <dbReference type="ARBA" id="ARBA00022670"/>
    </source>
</evidence>
<dbReference type="Gene3D" id="1.10.10.10">
    <property type="entry name" value="Winged helix-like DNA-binding domain superfamily/Winged helix DNA-binding domain"/>
    <property type="match status" value="1"/>
</dbReference>
<keyword evidence="1 4" id="KW-0031">Aminopeptidase</keyword>
<protein>
    <submittedName>
        <fullName evidence="4">Methionine aminopeptidase 2</fullName>
    </submittedName>
</protein>
<dbReference type="InterPro" id="IPR036388">
    <property type="entry name" value="WH-like_DNA-bd_sf"/>
</dbReference>
<evidence type="ECO:0000256" key="1">
    <source>
        <dbReference type="ARBA" id="ARBA00022438"/>
    </source>
</evidence>
<dbReference type="PANTHER" id="PTHR45777:SF2">
    <property type="entry name" value="METHIONINE AMINOPEPTIDASE 2"/>
    <property type="match status" value="1"/>
</dbReference>
<dbReference type="InterPro" id="IPR036005">
    <property type="entry name" value="Creatinase/aminopeptidase-like"/>
</dbReference>
<organism evidence="4 5">
    <name type="scientific">Operophtera brumata</name>
    <name type="common">Winter moth</name>
    <name type="synonym">Phalaena brumata</name>
    <dbReference type="NCBI Taxonomy" id="104452"/>
    <lineage>
        <taxon>Eukaryota</taxon>
        <taxon>Metazoa</taxon>
        <taxon>Ecdysozoa</taxon>
        <taxon>Arthropoda</taxon>
        <taxon>Hexapoda</taxon>
        <taxon>Insecta</taxon>
        <taxon>Pterygota</taxon>
        <taxon>Neoptera</taxon>
        <taxon>Endopterygota</taxon>
        <taxon>Lepidoptera</taxon>
        <taxon>Glossata</taxon>
        <taxon>Ditrysia</taxon>
        <taxon>Geometroidea</taxon>
        <taxon>Geometridae</taxon>
        <taxon>Larentiinae</taxon>
        <taxon>Operophtera</taxon>
    </lineage>
</organism>
<dbReference type="STRING" id="104452.A0A0L7K3C3"/>
<dbReference type="GO" id="GO:0008235">
    <property type="term" value="F:metalloexopeptidase activity"/>
    <property type="evidence" value="ECO:0007669"/>
    <property type="project" value="TreeGrafter"/>
</dbReference>
<sequence length="78" mass="8859">QLLNTINKQFGTLAFCKRWLERAGATRYAMALKDLCDKGVVDAYPPLCDVRGCYTAQFEHTILLRPTCKEVVSRGDDY</sequence>
<evidence type="ECO:0000313" key="4">
    <source>
        <dbReference type="EMBL" id="KOB52310.1"/>
    </source>
</evidence>
<dbReference type="GO" id="GO:0004177">
    <property type="term" value="F:aminopeptidase activity"/>
    <property type="evidence" value="ECO:0007669"/>
    <property type="project" value="UniProtKB-KW"/>
</dbReference>
<dbReference type="Gene3D" id="3.90.230.10">
    <property type="entry name" value="Creatinase/methionine aminopeptidase superfamily"/>
    <property type="match status" value="1"/>
</dbReference>
<reference evidence="4 5" key="1">
    <citation type="journal article" date="2015" name="Genome Biol. Evol.">
        <title>The genome of winter moth (Operophtera brumata) provides a genomic perspective on sexual dimorphism and phenology.</title>
        <authorList>
            <person name="Derks M.F."/>
            <person name="Smit S."/>
            <person name="Salis L."/>
            <person name="Schijlen E."/>
            <person name="Bossers A."/>
            <person name="Mateman C."/>
            <person name="Pijl A.S."/>
            <person name="de Ridder D."/>
            <person name="Groenen M.A."/>
            <person name="Visser M.E."/>
            <person name="Megens H.J."/>
        </authorList>
    </citation>
    <scope>NUCLEOTIDE SEQUENCE [LARGE SCALE GENOMIC DNA]</scope>
    <source>
        <strain evidence="4">WM2013NL</strain>
        <tissue evidence="4">Head and thorax</tissue>
    </source>
</reference>
<dbReference type="Proteomes" id="UP000037510">
    <property type="component" value="Unassembled WGS sequence"/>
</dbReference>
<evidence type="ECO:0000313" key="5">
    <source>
        <dbReference type="Proteomes" id="UP000037510"/>
    </source>
</evidence>
<dbReference type="SUPFAM" id="SSF55920">
    <property type="entry name" value="Creatinase/aminopeptidase"/>
    <property type="match status" value="1"/>
</dbReference>
<feature type="non-terminal residue" evidence="4">
    <location>
        <position position="1"/>
    </location>
</feature>
<accession>A0A0L7K3C3</accession>
<dbReference type="InterPro" id="IPR036390">
    <property type="entry name" value="WH_DNA-bd_sf"/>
</dbReference>